<dbReference type="InterPro" id="IPR005875">
    <property type="entry name" value="PurK"/>
</dbReference>
<comment type="caution">
    <text evidence="7">The sequence shown here is derived from an EMBL/GenBank/DDBJ whole genome shotgun (WGS) entry which is preliminary data.</text>
</comment>
<dbReference type="UniPathway" id="UPA00074">
    <property type="reaction ID" value="UER00942"/>
</dbReference>
<evidence type="ECO:0000256" key="1">
    <source>
        <dbReference type="ARBA" id="ARBA00022741"/>
    </source>
</evidence>
<evidence type="ECO:0000256" key="4">
    <source>
        <dbReference type="HAMAP-Rule" id="MF_01928"/>
    </source>
</evidence>
<dbReference type="PANTHER" id="PTHR11609:SF5">
    <property type="entry name" value="PHOSPHORIBOSYLAMINOIMIDAZOLE CARBOXYLASE"/>
    <property type="match status" value="1"/>
</dbReference>
<dbReference type="Gene3D" id="3.30.1490.20">
    <property type="entry name" value="ATP-grasp fold, A domain"/>
    <property type="match status" value="1"/>
</dbReference>
<comment type="subunit">
    <text evidence="4">Homodimer.</text>
</comment>
<comment type="caution">
    <text evidence="4">Lacks conserved residue(s) required for the propagation of feature annotation.</text>
</comment>
<comment type="function">
    <text evidence="5">Catalyzes the ATP-dependent conversion of 5-aminoimidazole ribonucleotide (AIR) and HCO(3)- to N5-carboxyaminoimidazole ribonucleotide (N5-CAIR).</text>
</comment>
<dbReference type="EMBL" id="LJCQ01000053">
    <property type="protein sequence ID" value="KPV47500.1"/>
    <property type="molecule type" value="Genomic_DNA"/>
</dbReference>
<feature type="domain" description="ATP-grasp" evidence="6">
    <location>
        <begin position="97"/>
        <end position="274"/>
    </location>
</feature>
<dbReference type="AlphaFoldDB" id="A0A0P9H0F6"/>
<keyword evidence="2 4" id="KW-0658">Purine biosynthesis</keyword>
<evidence type="ECO:0000256" key="2">
    <source>
        <dbReference type="ARBA" id="ARBA00022755"/>
    </source>
</evidence>
<evidence type="ECO:0000259" key="6">
    <source>
        <dbReference type="PROSITE" id="PS50975"/>
    </source>
</evidence>
<dbReference type="InterPro" id="IPR016185">
    <property type="entry name" value="PreATP-grasp_dom_sf"/>
</dbReference>
<keyword evidence="1 4" id="KW-0547">Nucleotide-binding</keyword>
<feature type="binding site" evidence="4">
    <location>
        <begin position="137"/>
        <end position="143"/>
    </location>
    <ligand>
        <name>ATP</name>
        <dbReference type="ChEBI" id="CHEBI:30616"/>
    </ligand>
</feature>
<organism evidence="7 8">
    <name type="scientific">Acidiplasma aeolicum</name>
    <dbReference type="NCBI Taxonomy" id="507754"/>
    <lineage>
        <taxon>Archaea</taxon>
        <taxon>Methanobacteriati</taxon>
        <taxon>Thermoplasmatota</taxon>
        <taxon>Thermoplasmata</taxon>
        <taxon>Thermoplasmatales</taxon>
        <taxon>Ferroplasmaceae</taxon>
        <taxon>Acidiplasma</taxon>
    </lineage>
</organism>
<feature type="binding site" evidence="4">
    <location>
        <begin position="244"/>
        <end position="245"/>
    </location>
    <ligand>
        <name>ATP</name>
        <dbReference type="ChEBI" id="CHEBI:30616"/>
    </ligand>
</feature>
<sequence>MIIGIIGSGQLGYMMIITMKRYPFKFYVIDREKGPAGYIADKFFTTDKYKTFVDSCDYITFEFEHVDEKTLEYASSSGKLRPDIKTVELKRDRSLEKDFLQKNGFPIAQYEYHEDFESAFRAAKRMGRAVIKTCRGGYDGKGQYFINENTDSLKCQDSGPFVVEKFINYDYEASIIAVRGSNGNFQFFDPSFNYNKNGILIYNIAPLDGNNKMPEMAKKLMDKLGYIGVMGIEFYVTGNEILINEYAPRVHNTGHHTLLGSSISQFEEHILAVADLPIQKPVLFRPSGILNIIGTSIDDKIKKILGMGGTNIYWYHKEEIRIKRKMGHINVFGDTFNDVNNKINTLMNLIYGNNLDNFIGL</sequence>
<dbReference type="InterPro" id="IPR011761">
    <property type="entry name" value="ATP-grasp"/>
</dbReference>
<dbReference type="PATRIC" id="fig|507754.4.peg.136"/>
<reference evidence="7 8" key="1">
    <citation type="submission" date="2015-09" db="EMBL/GenBank/DDBJ databases">
        <title>Draft genome sequence of Acidiplasma aeolicum DSM 18409.</title>
        <authorList>
            <person name="Hemp J."/>
        </authorList>
    </citation>
    <scope>NUCLEOTIDE SEQUENCE [LARGE SCALE GENOMIC DNA]</scope>
    <source>
        <strain evidence="7 8">V</strain>
    </source>
</reference>
<name>A0A0P9H0F6_9ARCH</name>
<evidence type="ECO:0000313" key="8">
    <source>
        <dbReference type="Proteomes" id="UP000050515"/>
    </source>
</evidence>
<dbReference type="InterPro" id="IPR003135">
    <property type="entry name" value="ATP-grasp_carboxylate-amine"/>
</dbReference>
<comment type="pathway">
    <text evidence="4 5">Purine metabolism; IMP biosynthesis via de novo pathway; 5-amino-1-(5-phospho-D-ribosyl)imidazole-4-carboxylate from 5-amino-1-(5-phospho-D-ribosyl)imidazole (N5-CAIR route): step 1/2.</text>
</comment>
<comment type="function">
    <text evidence="4">Catalyzes the ATP-dependent conversion of 5-aminoimidazole ribonucleotide (AIR) and HCO(3)(-) to N5-carboxyaminoimidazole ribonucleotide (N5-CAIR).</text>
</comment>
<dbReference type="Pfam" id="PF02222">
    <property type="entry name" value="ATP-grasp"/>
    <property type="match status" value="1"/>
</dbReference>
<dbReference type="GO" id="GO:0005524">
    <property type="term" value="F:ATP binding"/>
    <property type="evidence" value="ECO:0007669"/>
    <property type="project" value="UniProtKB-UniRule"/>
</dbReference>
<dbReference type="GO" id="GO:0006189">
    <property type="term" value="P:'de novo' IMP biosynthetic process"/>
    <property type="evidence" value="ECO:0007669"/>
    <property type="project" value="UniProtKB-UniRule"/>
</dbReference>
<evidence type="ECO:0000313" key="7">
    <source>
        <dbReference type="EMBL" id="KPV47500.1"/>
    </source>
</evidence>
<evidence type="ECO:0000256" key="3">
    <source>
        <dbReference type="ARBA" id="ARBA00022840"/>
    </source>
</evidence>
<dbReference type="Gene3D" id="3.40.50.20">
    <property type="match status" value="1"/>
</dbReference>
<dbReference type="HAMAP" id="MF_01928">
    <property type="entry name" value="PurK"/>
    <property type="match status" value="1"/>
</dbReference>
<keyword evidence="4 5" id="KW-0436">Ligase</keyword>
<dbReference type="NCBIfam" id="TIGR01161">
    <property type="entry name" value="purK"/>
    <property type="match status" value="1"/>
</dbReference>
<feature type="binding site" evidence="4">
    <location>
        <position position="132"/>
    </location>
    <ligand>
        <name>ATP</name>
        <dbReference type="ChEBI" id="CHEBI:30616"/>
    </ligand>
</feature>
<accession>A0A0P9H0F6</accession>
<feature type="binding site" evidence="4">
    <location>
        <position position="93"/>
    </location>
    <ligand>
        <name>ATP</name>
        <dbReference type="ChEBI" id="CHEBI:30616"/>
    </ligand>
</feature>
<dbReference type="GO" id="GO:0046872">
    <property type="term" value="F:metal ion binding"/>
    <property type="evidence" value="ECO:0007669"/>
    <property type="project" value="InterPro"/>
</dbReference>
<dbReference type="InterPro" id="IPR013815">
    <property type="entry name" value="ATP_grasp_subdomain_1"/>
</dbReference>
<dbReference type="SUPFAM" id="SSF52440">
    <property type="entry name" value="PreATP-grasp domain"/>
    <property type="match status" value="1"/>
</dbReference>
<evidence type="ECO:0000256" key="5">
    <source>
        <dbReference type="RuleBase" id="RU361200"/>
    </source>
</evidence>
<dbReference type="SUPFAM" id="SSF56059">
    <property type="entry name" value="Glutathione synthetase ATP-binding domain-like"/>
    <property type="match status" value="1"/>
</dbReference>
<dbReference type="SUPFAM" id="SSF51246">
    <property type="entry name" value="Rudiment single hybrid motif"/>
    <property type="match status" value="1"/>
</dbReference>
<keyword evidence="3 4" id="KW-0067">ATP-binding</keyword>
<dbReference type="GO" id="GO:0034028">
    <property type="term" value="F:5-(carboxyamino)imidazole ribonucleotide synthase activity"/>
    <property type="evidence" value="ECO:0007669"/>
    <property type="project" value="UniProtKB-UniRule"/>
</dbReference>
<dbReference type="RefSeq" id="WP_054963832.1">
    <property type="nucleotide sequence ID" value="NZ_LJCQ01000053.1"/>
</dbReference>
<gene>
    <name evidence="4 5" type="primary">purK</name>
    <name evidence="7" type="ORF">SE19_00770</name>
</gene>
<dbReference type="Proteomes" id="UP000050515">
    <property type="component" value="Unassembled WGS sequence"/>
</dbReference>
<feature type="binding site" evidence="4">
    <location>
        <begin position="164"/>
        <end position="167"/>
    </location>
    <ligand>
        <name>ATP</name>
        <dbReference type="ChEBI" id="CHEBI:30616"/>
    </ligand>
</feature>
<feature type="binding site" evidence="4">
    <location>
        <position position="172"/>
    </location>
    <ligand>
        <name>ATP</name>
        <dbReference type="ChEBI" id="CHEBI:30616"/>
    </ligand>
</feature>
<dbReference type="NCBIfam" id="NF004679">
    <property type="entry name" value="PRK06019.1-5"/>
    <property type="match status" value="1"/>
</dbReference>
<protein>
    <recommendedName>
        <fullName evidence="4 5">N5-carboxyaminoimidazole ribonucleotide synthase</fullName>
        <shortName evidence="4 5">N5-CAIR synthase</shortName>
        <ecNumber evidence="4 5">6.3.4.18</ecNumber>
    </recommendedName>
    <alternativeName>
        <fullName evidence="4 5">5-(carboxyamino)imidazole ribonucleotide synthetase</fullName>
    </alternativeName>
</protein>
<dbReference type="InterPro" id="IPR011054">
    <property type="entry name" value="Rudment_hybrid_motif"/>
</dbReference>
<dbReference type="EC" id="6.3.4.18" evidence="4 5"/>
<comment type="similarity">
    <text evidence="4 5">Belongs to the PurK/PurT family.</text>
</comment>
<dbReference type="Pfam" id="PF22660">
    <property type="entry name" value="RS_preATP-grasp-like"/>
    <property type="match status" value="1"/>
</dbReference>
<dbReference type="PROSITE" id="PS50975">
    <property type="entry name" value="ATP_GRASP"/>
    <property type="match status" value="1"/>
</dbReference>
<comment type="catalytic activity">
    <reaction evidence="4 5">
        <text>5-amino-1-(5-phospho-beta-D-ribosyl)imidazole + hydrogencarbonate + ATP = 5-carboxyamino-1-(5-phospho-D-ribosyl)imidazole + ADP + phosphate + 2 H(+)</text>
        <dbReference type="Rhea" id="RHEA:19317"/>
        <dbReference type="ChEBI" id="CHEBI:15378"/>
        <dbReference type="ChEBI" id="CHEBI:17544"/>
        <dbReference type="ChEBI" id="CHEBI:30616"/>
        <dbReference type="ChEBI" id="CHEBI:43474"/>
        <dbReference type="ChEBI" id="CHEBI:58730"/>
        <dbReference type="ChEBI" id="CHEBI:137981"/>
        <dbReference type="ChEBI" id="CHEBI:456216"/>
        <dbReference type="EC" id="6.3.4.18"/>
    </reaction>
</comment>
<dbReference type="InterPro" id="IPR054350">
    <property type="entry name" value="PurT/PurK_preATP-grasp"/>
</dbReference>
<dbReference type="Pfam" id="PF17769">
    <property type="entry name" value="PurK_C"/>
    <property type="match status" value="1"/>
</dbReference>
<dbReference type="Gene3D" id="3.30.470.20">
    <property type="entry name" value="ATP-grasp fold, B domain"/>
    <property type="match status" value="1"/>
</dbReference>
<dbReference type="InterPro" id="IPR040686">
    <property type="entry name" value="PurK_C"/>
</dbReference>
<dbReference type="PANTHER" id="PTHR11609">
    <property type="entry name" value="PURINE BIOSYNTHESIS PROTEIN 6/7, PUR6/7"/>
    <property type="match status" value="1"/>
</dbReference>
<proteinExistence type="inferred from homology"/>
<dbReference type="GO" id="GO:0004638">
    <property type="term" value="F:phosphoribosylaminoimidazole carboxylase activity"/>
    <property type="evidence" value="ECO:0007669"/>
    <property type="project" value="InterPro"/>
</dbReference>